<dbReference type="GO" id="GO:0016740">
    <property type="term" value="F:transferase activity"/>
    <property type="evidence" value="ECO:0007669"/>
    <property type="project" value="UniProtKB-KW"/>
</dbReference>
<dbReference type="NCBIfam" id="NF045582">
    <property type="entry name" value="Npun_R2823_gen"/>
    <property type="match status" value="1"/>
</dbReference>
<evidence type="ECO:0000313" key="2">
    <source>
        <dbReference type="Proteomes" id="UP000249081"/>
    </source>
</evidence>
<accession>A0A2W4VV29</accession>
<dbReference type="InterPro" id="IPR054619">
    <property type="entry name" value="Npun_R2821-like"/>
</dbReference>
<organism evidence="1 2">
    <name type="scientific">Shackletoniella antarctica</name>
    <dbReference type="NCBI Taxonomy" id="268115"/>
    <lineage>
        <taxon>Bacteria</taxon>
        <taxon>Bacillati</taxon>
        <taxon>Cyanobacteriota</taxon>
        <taxon>Cyanophyceae</taxon>
        <taxon>Oculatellales</taxon>
        <taxon>Oculatellaceae</taxon>
        <taxon>Shackletoniella</taxon>
    </lineage>
</organism>
<dbReference type="SUPFAM" id="SSF53448">
    <property type="entry name" value="Nucleotide-diphospho-sugar transferases"/>
    <property type="match status" value="1"/>
</dbReference>
<sequence>MNGICTLGNDRVYDQIVALINSIEVFAGPEMPVCIYPYDDQVDRLRELVRSRPQVTLYNNTASTQRWDAWVEQLWATHPTARQRWDAVGSAGVHRMGTHRRYCAFDGPFDRFLYMDADTLLLGDPFPVFNALEAYDWVTYDFQHKDLSHVYDVDSPWMEKLFSAQQLQRQAFCSGFYASRRGLFDPAQGQEILDWLISGEAEVLYPMAPDQTMLNYLVMRRGVNSCNLALTLPPAERTGNSVTSSHFTVKNHRVYDKGVPLLYLHYIGLSSKLFARLCHGENVDLPYRDVFLHYRYLHNPEHRPVLAGKLVTARPQGWRRYLKPLAQLLP</sequence>
<dbReference type="InterPro" id="IPR029044">
    <property type="entry name" value="Nucleotide-diphossugar_trans"/>
</dbReference>
<reference evidence="2" key="1">
    <citation type="submission" date="2018-04" db="EMBL/GenBank/DDBJ databases">
        <authorList>
            <person name="Cornet L."/>
        </authorList>
    </citation>
    <scope>NUCLEOTIDE SEQUENCE [LARGE SCALE GENOMIC DNA]</scope>
</reference>
<dbReference type="EMBL" id="QBMN01000178">
    <property type="protein sequence ID" value="PZO35207.1"/>
    <property type="molecule type" value="Genomic_DNA"/>
</dbReference>
<protein>
    <submittedName>
        <fullName evidence="1">Sugar transferase</fullName>
    </submittedName>
</protein>
<reference evidence="1 2" key="2">
    <citation type="submission" date="2018-06" db="EMBL/GenBank/DDBJ databases">
        <title>Metagenomic assembly of (sub)arctic Cyanobacteria and their associated microbiome from non-axenic cultures.</title>
        <authorList>
            <person name="Baurain D."/>
        </authorList>
    </citation>
    <scope>NUCLEOTIDE SEQUENCE [LARGE SCALE GENOMIC DNA]</scope>
    <source>
        <strain evidence="1">ULC041bin1</strain>
    </source>
</reference>
<keyword evidence="1" id="KW-0808">Transferase</keyword>
<name>A0A2W4VV29_9CYAN</name>
<dbReference type="AlphaFoldDB" id="A0A2W4VV29"/>
<proteinExistence type="predicted"/>
<evidence type="ECO:0000313" key="1">
    <source>
        <dbReference type="EMBL" id="PZO35207.1"/>
    </source>
</evidence>
<gene>
    <name evidence="1" type="ORF">DCF17_19110</name>
</gene>
<dbReference type="Proteomes" id="UP000249081">
    <property type="component" value="Unassembled WGS sequence"/>
</dbReference>
<comment type="caution">
    <text evidence="1">The sequence shown here is derived from an EMBL/GenBank/DDBJ whole genome shotgun (WGS) entry which is preliminary data.</text>
</comment>
<dbReference type="Gene3D" id="3.90.550.10">
    <property type="entry name" value="Spore Coat Polysaccharide Biosynthesis Protein SpsA, Chain A"/>
    <property type="match status" value="1"/>
</dbReference>